<feature type="domain" description="THAP-type" evidence="7">
    <location>
        <begin position="1"/>
        <end position="77"/>
    </location>
</feature>
<feature type="non-terminal residue" evidence="8">
    <location>
        <position position="1"/>
    </location>
</feature>
<evidence type="ECO:0000259" key="7">
    <source>
        <dbReference type="PROSITE" id="PS50950"/>
    </source>
</evidence>
<dbReference type="GO" id="GO:0008270">
    <property type="term" value="F:zinc ion binding"/>
    <property type="evidence" value="ECO:0007669"/>
    <property type="project" value="UniProtKB-KW"/>
</dbReference>
<keyword evidence="4 5" id="KW-0238">DNA-binding</keyword>
<protein>
    <recommendedName>
        <fullName evidence="7">THAP-type domain-containing protein</fullName>
    </recommendedName>
</protein>
<proteinExistence type="evidence at transcript level"/>
<dbReference type="InterPro" id="IPR006612">
    <property type="entry name" value="THAP_Znf"/>
</dbReference>
<dbReference type="SMART" id="SM00692">
    <property type="entry name" value="DM3"/>
    <property type="match status" value="1"/>
</dbReference>
<accession>A0A0K8TPY9</accession>
<dbReference type="SMART" id="SM00980">
    <property type="entry name" value="THAP"/>
    <property type="match status" value="1"/>
</dbReference>
<organism evidence="8">
    <name type="scientific">Tabanus bromius</name>
    <name type="common">Band-eyed brown horse fly</name>
    <dbReference type="NCBI Taxonomy" id="304241"/>
    <lineage>
        <taxon>Eukaryota</taxon>
        <taxon>Metazoa</taxon>
        <taxon>Ecdysozoa</taxon>
        <taxon>Arthropoda</taxon>
        <taxon>Hexapoda</taxon>
        <taxon>Insecta</taxon>
        <taxon>Pterygota</taxon>
        <taxon>Neoptera</taxon>
        <taxon>Endopterygota</taxon>
        <taxon>Diptera</taxon>
        <taxon>Brachycera</taxon>
        <taxon>Tabanomorpha</taxon>
        <taxon>Tabanoidea</taxon>
        <taxon>Tabanidae</taxon>
        <taxon>Tabanus</taxon>
    </lineage>
</organism>
<keyword evidence="3" id="KW-0862">Zinc</keyword>
<feature type="compositionally biased region" description="Acidic residues" evidence="6">
    <location>
        <begin position="130"/>
        <end position="139"/>
    </location>
</feature>
<dbReference type="Pfam" id="PF05485">
    <property type="entry name" value="THAP"/>
    <property type="match status" value="1"/>
</dbReference>
<dbReference type="SUPFAM" id="SSF57716">
    <property type="entry name" value="Glucocorticoid receptor-like (DNA-binding domain)"/>
    <property type="match status" value="1"/>
</dbReference>
<feature type="region of interest" description="Disordered" evidence="6">
    <location>
        <begin position="99"/>
        <end position="145"/>
    </location>
</feature>
<keyword evidence="2 5" id="KW-0863">Zinc-finger</keyword>
<dbReference type="AlphaFoldDB" id="A0A0K8TPY9"/>
<feature type="compositionally biased region" description="Basic and acidic residues" evidence="6">
    <location>
        <begin position="99"/>
        <end position="110"/>
    </location>
</feature>
<evidence type="ECO:0000256" key="6">
    <source>
        <dbReference type="SAM" id="MobiDB-lite"/>
    </source>
</evidence>
<feature type="compositionally biased region" description="Low complexity" evidence="6">
    <location>
        <begin position="111"/>
        <end position="125"/>
    </location>
</feature>
<evidence type="ECO:0000256" key="1">
    <source>
        <dbReference type="ARBA" id="ARBA00022723"/>
    </source>
</evidence>
<dbReference type="PROSITE" id="PS50950">
    <property type="entry name" value="ZF_THAP"/>
    <property type="match status" value="1"/>
</dbReference>
<evidence type="ECO:0000313" key="8">
    <source>
        <dbReference type="EMBL" id="JAI16439.1"/>
    </source>
</evidence>
<sequence length="208" mass="24342">RRCVVAGCNDNSRKKKYFGFPRDSQGIRIWLNILDLDLSTTAQSKIKSLYVCENHFTMEMLSPSRNRLTSTALPNKAITNPSKATDFLYFLEAVNREFEESRQSDGERTQETQSSSNDDQSTDTNIEFQSDMDMDDEDSSPCRDSYLRRGQLNRSTQTKMMLLPENLRNYKLISRIKTLERRIRRKDKIIMKLLRARHDKENIRKSGQ</sequence>
<evidence type="ECO:0000256" key="4">
    <source>
        <dbReference type="ARBA" id="ARBA00023125"/>
    </source>
</evidence>
<dbReference type="GO" id="GO:0003677">
    <property type="term" value="F:DNA binding"/>
    <property type="evidence" value="ECO:0007669"/>
    <property type="project" value="UniProtKB-UniRule"/>
</dbReference>
<evidence type="ECO:0000256" key="5">
    <source>
        <dbReference type="PROSITE-ProRule" id="PRU00309"/>
    </source>
</evidence>
<reference evidence="8" key="1">
    <citation type="journal article" date="2015" name="Insect Biochem. Mol. Biol.">
        <title>An insight into the sialome of the horse fly, Tabanus bromius.</title>
        <authorList>
            <person name="Ribeiro J.M."/>
            <person name="Kazimirova M."/>
            <person name="Takac P."/>
            <person name="Andersen J.F."/>
            <person name="Francischetti I.M."/>
        </authorList>
    </citation>
    <scope>NUCLEOTIDE SEQUENCE</scope>
</reference>
<evidence type="ECO:0000256" key="3">
    <source>
        <dbReference type="ARBA" id="ARBA00022833"/>
    </source>
</evidence>
<name>A0A0K8TPY9_TABBR</name>
<dbReference type="EMBL" id="GDAI01001164">
    <property type="protein sequence ID" value="JAI16439.1"/>
    <property type="molecule type" value="mRNA"/>
</dbReference>
<dbReference type="Gene3D" id="6.20.210.20">
    <property type="entry name" value="THAP domain"/>
    <property type="match status" value="1"/>
</dbReference>
<evidence type="ECO:0000256" key="2">
    <source>
        <dbReference type="ARBA" id="ARBA00022771"/>
    </source>
</evidence>
<dbReference type="InterPro" id="IPR038441">
    <property type="entry name" value="THAP_Znf_sf"/>
</dbReference>
<keyword evidence="1" id="KW-0479">Metal-binding</keyword>